<dbReference type="HOGENOM" id="CLU_000604_8_0_11"/>
<dbReference type="PANTHER" id="PTHR30572">
    <property type="entry name" value="MEMBRANE COMPONENT OF TRANSPORTER-RELATED"/>
    <property type="match status" value="1"/>
</dbReference>
<dbReference type="InterPro" id="IPR003838">
    <property type="entry name" value="ABC3_permease_C"/>
</dbReference>
<sequence length="426" mass="44930">MVNLRESLRLAASSLNNNKLRSLLTLLGIIIGIMAVIIIMTLGAGLQNQVMSSLEGVGATNHVVLVHERSEQDADPNEAVVGPSSAPPKDDQDKVSFEELEHMRAYFGPRIQGVDVANSVSGTGQVTRGQTDTSATIYPSIADSLTMRNKQVQFGRALSADDIAQGRPVTVVSKPLIDALFGGDAQSALGERIDVAVGSQTAVFTVVGVLEDEGNAGMFSGGPANAEAYIPMGAADRIGMPVTALTGFSVQSSAGEDTASFQSELQRYVNRWYERNSNYQITVVDLSKGLEELTDVFGIISKVLSSIGGISLIVGGIGVMNIMLITVTERTREIGVRKALGATQRDIRTQFIVEAILVCLVGGVIGIVLGSAIGMIATSAFDAFVWPPLGAVLMSLAFSLATGVFFGAYPASKAAKMQPIDALRYE</sequence>
<keyword evidence="4 8" id="KW-1133">Transmembrane helix</keyword>
<evidence type="ECO:0000256" key="8">
    <source>
        <dbReference type="SAM" id="Phobius"/>
    </source>
</evidence>
<dbReference type="GO" id="GO:0005886">
    <property type="term" value="C:plasma membrane"/>
    <property type="evidence" value="ECO:0007669"/>
    <property type="project" value="UniProtKB-SubCell"/>
</dbReference>
<name>C0XS27_CORLD</name>
<comment type="caution">
    <text evidence="11">The sequence shown here is derived from an EMBL/GenBank/DDBJ whole genome shotgun (WGS) entry which is preliminary data.</text>
</comment>
<evidence type="ECO:0000259" key="10">
    <source>
        <dbReference type="Pfam" id="PF12704"/>
    </source>
</evidence>
<dbReference type="Pfam" id="PF02687">
    <property type="entry name" value="FtsX"/>
    <property type="match status" value="1"/>
</dbReference>
<keyword evidence="2" id="KW-1003">Cell membrane</keyword>
<dbReference type="GO" id="GO:0022857">
    <property type="term" value="F:transmembrane transporter activity"/>
    <property type="evidence" value="ECO:0007669"/>
    <property type="project" value="TreeGrafter"/>
</dbReference>
<feature type="transmembrane region" description="Helical" evidence="8">
    <location>
        <begin position="303"/>
        <end position="327"/>
    </location>
</feature>
<feature type="domain" description="MacB-like periplasmic core" evidence="10">
    <location>
        <begin position="22"/>
        <end position="267"/>
    </location>
</feature>
<comment type="similarity">
    <text evidence="6">Belongs to the ABC-4 integral membrane protein family.</text>
</comment>
<protein>
    <submittedName>
        <fullName evidence="11">Efflux ABC transporter, permease protein</fullName>
    </submittedName>
</protein>
<organism evidence="11 12">
    <name type="scientific">Corynebacterium lipophiloflavum (strain ATCC 700352 / DSM 44291 / CCUG 37336 / JCM 10383 / DMMZ 1944)</name>
    <dbReference type="NCBI Taxonomy" id="525263"/>
    <lineage>
        <taxon>Bacteria</taxon>
        <taxon>Bacillati</taxon>
        <taxon>Actinomycetota</taxon>
        <taxon>Actinomycetes</taxon>
        <taxon>Mycobacteriales</taxon>
        <taxon>Corynebacteriaceae</taxon>
        <taxon>Corynebacterium</taxon>
    </lineage>
</organism>
<gene>
    <name evidence="11" type="ORF">HMPREF0298_1247</name>
</gene>
<dbReference type="PANTHER" id="PTHR30572:SF4">
    <property type="entry name" value="ABC TRANSPORTER PERMEASE YTRF"/>
    <property type="match status" value="1"/>
</dbReference>
<evidence type="ECO:0000256" key="3">
    <source>
        <dbReference type="ARBA" id="ARBA00022692"/>
    </source>
</evidence>
<keyword evidence="5 8" id="KW-0472">Membrane</keyword>
<evidence type="ECO:0000256" key="7">
    <source>
        <dbReference type="SAM" id="MobiDB-lite"/>
    </source>
</evidence>
<evidence type="ECO:0000256" key="6">
    <source>
        <dbReference type="ARBA" id="ARBA00038076"/>
    </source>
</evidence>
<evidence type="ECO:0000313" key="12">
    <source>
        <dbReference type="Proteomes" id="UP000006196"/>
    </source>
</evidence>
<dbReference type="STRING" id="525263.HMPREF0298_1247"/>
<comment type="subcellular location">
    <subcellularLocation>
        <location evidence="1">Cell membrane</location>
        <topology evidence="1">Multi-pass membrane protein</topology>
    </subcellularLocation>
</comment>
<feature type="transmembrane region" description="Helical" evidence="8">
    <location>
        <begin position="389"/>
        <end position="409"/>
    </location>
</feature>
<dbReference type="Proteomes" id="UP000006196">
    <property type="component" value="Unassembled WGS sequence"/>
</dbReference>
<dbReference type="InterPro" id="IPR025857">
    <property type="entry name" value="MacB_PCD"/>
</dbReference>
<feature type="transmembrane region" description="Helical" evidence="8">
    <location>
        <begin position="23"/>
        <end position="46"/>
    </location>
</feature>
<evidence type="ECO:0000313" key="11">
    <source>
        <dbReference type="EMBL" id="EEI16922.1"/>
    </source>
</evidence>
<feature type="region of interest" description="Disordered" evidence="7">
    <location>
        <begin position="69"/>
        <end position="92"/>
    </location>
</feature>
<keyword evidence="3 8" id="KW-0812">Transmembrane</keyword>
<dbReference type="Pfam" id="PF12704">
    <property type="entry name" value="MacB_PCD"/>
    <property type="match status" value="1"/>
</dbReference>
<evidence type="ECO:0000259" key="9">
    <source>
        <dbReference type="Pfam" id="PF02687"/>
    </source>
</evidence>
<proteinExistence type="inferred from homology"/>
<dbReference type="EMBL" id="ACHJ01000110">
    <property type="protein sequence ID" value="EEI16922.1"/>
    <property type="molecule type" value="Genomic_DNA"/>
</dbReference>
<feature type="transmembrane region" description="Helical" evidence="8">
    <location>
        <begin position="355"/>
        <end position="377"/>
    </location>
</feature>
<dbReference type="eggNOG" id="COG0577">
    <property type="taxonomic scope" value="Bacteria"/>
</dbReference>
<accession>C0XS27</accession>
<evidence type="ECO:0000256" key="1">
    <source>
        <dbReference type="ARBA" id="ARBA00004651"/>
    </source>
</evidence>
<reference evidence="11" key="1">
    <citation type="submission" date="2009-01" db="EMBL/GenBank/DDBJ databases">
        <authorList>
            <person name="Qin X."/>
            <person name="Bachman B."/>
            <person name="Battles P."/>
            <person name="Bell A."/>
            <person name="Bess C."/>
            <person name="Bickham C."/>
            <person name="Chaboub L."/>
            <person name="Chen D."/>
            <person name="Coyle M."/>
            <person name="Deiros D.R."/>
            <person name="Dinh H."/>
            <person name="Forbes L."/>
            <person name="Fowler G."/>
            <person name="Francisco L."/>
            <person name="Fu Q."/>
            <person name="Gubbala S."/>
            <person name="Hale W."/>
            <person name="Han Y."/>
            <person name="Hemphill L."/>
            <person name="Highlander S.K."/>
            <person name="Hirani K."/>
            <person name="Hogues M."/>
            <person name="Jackson L."/>
            <person name="Jakkamsetti A."/>
            <person name="Javaid M."/>
            <person name="Jiang H."/>
            <person name="Korchina V."/>
            <person name="Kovar C."/>
            <person name="Lara F."/>
            <person name="Lee S."/>
            <person name="Mata R."/>
            <person name="Mathew T."/>
            <person name="Moen C."/>
            <person name="Morales K."/>
            <person name="Munidasa M."/>
            <person name="Nazareth L."/>
            <person name="Ngo R."/>
            <person name="Nguyen L."/>
            <person name="Okwuonu G."/>
            <person name="Ongeri F."/>
            <person name="Patil S."/>
            <person name="Petrosino J."/>
            <person name="Pham C."/>
            <person name="Pham P."/>
            <person name="Pu L.-L."/>
            <person name="Puazo M."/>
            <person name="Raj R."/>
            <person name="Reid J."/>
            <person name="Rouhana J."/>
            <person name="Saada N."/>
            <person name="Shang Y."/>
            <person name="Simmons D."/>
            <person name="Thornton R."/>
            <person name="Warren J."/>
            <person name="Weissenberger G."/>
            <person name="Zhang J."/>
            <person name="Zhang L."/>
            <person name="Zhou C."/>
            <person name="Zhu D."/>
            <person name="Muzny D."/>
            <person name="Worley K."/>
            <person name="Gibbs R."/>
        </authorList>
    </citation>
    <scope>NUCLEOTIDE SEQUENCE [LARGE SCALE GENOMIC DNA]</scope>
    <source>
        <strain evidence="11">DSM 44291</strain>
    </source>
</reference>
<evidence type="ECO:0000256" key="2">
    <source>
        <dbReference type="ARBA" id="ARBA00022475"/>
    </source>
</evidence>
<evidence type="ECO:0000256" key="4">
    <source>
        <dbReference type="ARBA" id="ARBA00022989"/>
    </source>
</evidence>
<dbReference type="InterPro" id="IPR050250">
    <property type="entry name" value="Macrolide_Exporter_MacB"/>
</dbReference>
<evidence type="ECO:0000256" key="5">
    <source>
        <dbReference type="ARBA" id="ARBA00023136"/>
    </source>
</evidence>
<keyword evidence="12" id="KW-1185">Reference proteome</keyword>
<feature type="domain" description="ABC3 transporter permease C-terminal" evidence="9">
    <location>
        <begin position="306"/>
        <end position="419"/>
    </location>
</feature>
<dbReference type="AlphaFoldDB" id="C0XS27"/>